<dbReference type="GO" id="GO:0080115">
    <property type="term" value="F:myosin XI tail binding"/>
    <property type="evidence" value="ECO:0007669"/>
    <property type="project" value="UniProtKB-ARBA"/>
</dbReference>
<dbReference type="PANTHER" id="PTHR46971">
    <property type="entry name" value="CALCINEURIN B SUBUNIT (PROTEIN PHOSPHATASE 2B REGULATORY SUBUNIT)-LIKE PROTEIN"/>
    <property type="match status" value="1"/>
</dbReference>
<dbReference type="Gene3D" id="1.10.238.10">
    <property type="entry name" value="EF-hand"/>
    <property type="match status" value="1"/>
</dbReference>
<sequence length="708" mass="79419">KLGGVGERETEAITIPNAPRSDLNPKSVSAFSLSFSTPWATVPLCSPNTTLKKSNTTAATHVISQQEIVSLYQRFCQLDRNGGGFVSADELLSIPEVAVNPLSQRLMGILNGLNFKEFVAFLSAFSPRATQQQKIEFIFRVYDSDCNGKVTFSDILDILRDLTGQFISEQQREQVLTRVLEESGYAKDSTLGISDFTKVLGNTGIKMDVEWKLSQLGLLKLFRYMCMAEESTFSGMSETDIIVLKDTLQLQQQLLQKLYAELDQEREASASAASEALSMILRLQGEKAAVKMEANQYKRLAEEKICHAEESLAIFEDLIYSKEMEIASLEFQVQAYKCRLLSLGYSDMVAVESKFPENLLIQGSDLWKGDSCVVGGGGNVKRFSSLPPIPIKDFHSKKNGLEQEKSVDSSGGSFSSFWQQIKMLDEQVREISNGRDSSREKATKSKSGSRSCSLPPPVTISSTSVDFSRLETVNSLDQVNRADNRREESSSVQDIYEVPKLKEDHNIREQQNKARSKLIEEAEIKLGKLDFMSEETSNFCVQDEKDCVKTMLHCSKDGRNLSTPNDEMSIKCNVTMVHPTIGVSESQAKFQQLCRRVDRIEGENSASQEITSAGEEERKLLREIHEKINTLQAEICSWRKDKTPVHDEQEQPLENKTGKQDNDRVHCLKEQSSLAGTATLLALINKFNRMVPFQEMLKRSIHQFQTGC</sequence>
<dbReference type="PANTHER" id="PTHR46971:SF4">
    <property type="entry name" value="OS08G0442300 PROTEIN"/>
    <property type="match status" value="1"/>
</dbReference>
<evidence type="ECO:0000313" key="11">
    <source>
        <dbReference type="Proteomes" id="UP000583929"/>
    </source>
</evidence>
<dbReference type="EMBL" id="JAATIQ010000064">
    <property type="protein sequence ID" value="KAF4390139.1"/>
    <property type="molecule type" value="Genomic_DNA"/>
</dbReference>
<evidence type="ECO:0000256" key="2">
    <source>
        <dbReference type="ARBA" id="ARBA00022692"/>
    </source>
</evidence>
<evidence type="ECO:0000256" key="1">
    <source>
        <dbReference type="ARBA" id="ARBA00004370"/>
    </source>
</evidence>
<dbReference type="InterPro" id="IPR018247">
    <property type="entry name" value="EF_Hand_1_Ca_BS"/>
</dbReference>
<comment type="caution">
    <text evidence="10">The sequence shown here is derived from an EMBL/GenBank/DDBJ whole genome shotgun (WGS) entry which is preliminary data.</text>
</comment>
<dbReference type="PROSITE" id="PS50222">
    <property type="entry name" value="EF_HAND_2"/>
    <property type="match status" value="2"/>
</dbReference>
<feature type="domain" description="GTD-binding" evidence="9">
    <location>
        <begin position="239"/>
        <end position="337"/>
    </location>
</feature>
<dbReference type="PROSITE" id="PS00018">
    <property type="entry name" value="EF_HAND_1"/>
    <property type="match status" value="2"/>
</dbReference>
<keyword evidence="4" id="KW-1133">Transmembrane helix</keyword>
<keyword evidence="11" id="KW-1185">Reference proteome</keyword>
<feature type="domain" description="EF-hand" evidence="8">
    <location>
        <begin position="66"/>
        <end position="101"/>
    </location>
</feature>
<accession>A0A7J6H6R5</accession>
<keyword evidence="3" id="KW-0106">Calcium</keyword>
<feature type="non-terminal residue" evidence="10">
    <location>
        <position position="1"/>
    </location>
</feature>
<dbReference type="PROSITE" id="PS51775">
    <property type="entry name" value="GTD_BINDING"/>
    <property type="match status" value="1"/>
</dbReference>
<dbReference type="GO" id="GO:0005509">
    <property type="term" value="F:calcium ion binding"/>
    <property type="evidence" value="ECO:0007669"/>
    <property type="project" value="InterPro"/>
</dbReference>
<keyword evidence="6" id="KW-0175">Coiled coil</keyword>
<evidence type="ECO:0000259" key="9">
    <source>
        <dbReference type="PROSITE" id="PS51775"/>
    </source>
</evidence>
<dbReference type="SMART" id="SM00054">
    <property type="entry name" value="EFh"/>
    <property type="match status" value="2"/>
</dbReference>
<dbReference type="InterPro" id="IPR002048">
    <property type="entry name" value="EF_hand_dom"/>
</dbReference>
<feature type="region of interest" description="Disordered" evidence="7">
    <location>
        <begin position="430"/>
        <end position="460"/>
    </location>
</feature>
<dbReference type="Proteomes" id="UP000583929">
    <property type="component" value="Unassembled WGS sequence"/>
</dbReference>
<feature type="region of interest" description="Disordered" evidence="7">
    <location>
        <begin position="642"/>
        <end position="664"/>
    </location>
</feature>
<name>A0A7J6H6R5_CANSA</name>
<dbReference type="AlphaFoldDB" id="A0A7J6H6R5"/>
<organism evidence="10 11">
    <name type="scientific">Cannabis sativa</name>
    <name type="common">Hemp</name>
    <name type="synonym">Marijuana</name>
    <dbReference type="NCBI Taxonomy" id="3483"/>
    <lineage>
        <taxon>Eukaryota</taxon>
        <taxon>Viridiplantae</taxon>
        <taxon>Streptophyta</taxon>
        <taxon>Embryophyta</taxon>
        <taxon>Tracheophyta</taxon>
        <taxon>Spermatophyta</taxon>
        <taxon>Magnoliopsida</taxon>
        <taxon>eudicotyledons</taxon>
        <taxon>Gunneridae</taxon>
        <taxon>Pentapetalae</taxon>
        <taxon>rosids</taxon>
        <taxon>fabids</taxon>
        <taxon>Rosales</taxon>
        <taxon>Cannabaceae</taxon>
        <taxon>Cannabis</taxon>
    </lineage>
</organism>
<feature type="non-terminal residue" evidence="10">
    <location>
        <position position="708"/>
    </location>
</feature>
<feature type="region of interest" description="Disordered" evidence="7">
    <location>
        <begin position="394"/>
        <end position="413"/>
    </location>
</feature>
<feature type="domain" description="EF-hand" evidence="8">
    <location>
        <begin position="130"/>
        <end position="165"/>
    </location>
</feature>
<dbReference type="InterPro" id="IPR011992">
    <property type="entry name" value="EF-hand-dom_pair"/>
</dbReference>
<proteinExistence type="predicted"/>
<evidence type="ECO:0000256" key="4">
    <source>
        <dbReference type="ARBA" id="ARBA00022989"/>
    </source>
</evidence>
<evidence type="ECO:0000256" key="6">
    <source>
        <dbReference type="SAM" id="Coils"/>
    </source>
</evidence>
<feature type="compositionally biased region" description="Basic and acidic residues" evidence="7">
    <location>
        <begin position="430"/>
        <end position="443"/>
    </location>
</feature>
<dbReference type="InterPro" id="IPR007656">
    <property type="entry name" value="GTD-bd"/>
</dbReference>
<reference evidence="10 11" key="1">
    <citation type="journal article" date="2020" name="bioRxiv">
        <title>Sequence and annotation of 42 cannabis genomes reveals extensive copy number variation in cannabinoid synthesis and pathogen resistance genes.</title>
        <authorList>
            <person name="Mckernan K.J."/>
            <person name="Helbert Y."/>
            <person name="Kane L.T."/>
            <person name="Ebling H."/>
            <person name="Zhang L."/>
            <person name="Liu B."/>
            <person name="Eaton Z."/>
            <person name="Mclaughlin S."/>
            <person name="Kingan S."/>
            <person name="Baybayan P."/>
            <person name="Concepcion G."/>
            <person name="Jordan M."/>
            <person name="Riva A."/>
            <person name="Barbazuk W."/>
            <person name="Harkins T."/>
        </authorList>
    </citation>
    <scope>NUCLEOTIDE SEQUENCE [LARGE SCALE GENOMIC DNA]</scope>
    <source>
        <strain evidence="11">cv. Jamaican Lion 4</strain>
        <tissue evidence="10">Leaf</tissue>
    </source>
</reference>
<evidence type="ECO:0000256" key="5">
    <source>
        <dbReference type="ARBA" id="ARBA00023136"/>
    </source>
</evidence>
<feature type="coiled-coil region" evidence="6">
    <location>
        <begin position="245"/>
        <end position="275"/>
    </location>
</feature>
<comment type="subcellular location">
    <subcellularLocation>
        <location evidence="1">Membrane</location>
    </subcellularLocation>
</comment>
<protein>
    <submittedName>
        <fullName evidence="10">Uncharacterized protein</fullName>
    </submittedName>
</protein>
<evidence type="ECO:0000256" key="7">
    <source>
        <dbReference type="SAM" id="MobiDB-lite"/>
    </source>
</evidence>
<keyword evidence="5" id="KW-0472">Membrane</keyword>
<dbReference type="GO" id="GO:0016020">
    <property type="term" value="C:membrane"/>
    <property type="evidence" value="ECO:0007669"/>
    <property type="project" value="UniProtKB-SubCell"/>
</dbReference>
<evidence type="ECO:0000256" key="3">
    <source>
        <dbReference type="ARBA" id="ARBA00022837"/>
    </source>
</evidence>
<evidence type="ECO:0000313" key="10">
    <source>
        <dbReference type="EMBL" id="KAF4390139.1"/>
    </source>
</evidence>
<feature type="compositionally biased region" description="Basic and acidic residues" evidence="7">
    <location>
        <begin position="394"/>
        <end position="407"/>
    </location>
</feature>
<dbReference type="SUPFAM" id="SSF47473">
    <property type="entry name" value="EF-hand"/>
    <property type="match status" value="1"/>
</dbReference>
<dbReference type="Pfam" id="PF04576">
    <property type="entry name" value="Zein-binding"/>
    <property type="match status" value="1"/>
</dbReference>
<evidence type="ECO:0000259" key="8">
    <source>
        <dbReference type="PROSITE" id="PS50222"/>
    </source>
</evidence>
<gene>
    <name evidence="10" type="ORF">G4B88_005057</name>
</gene>
<keyword evidence="2" id="KW-0812">Transmembrane</keyword>